<evidence type="ECO:0000313" key="1">
    <source>
        <dbReference type="Proteomes" id="UP000887580"/>
    </source>
</evidence>
<evidence type="ECO:0000313" key="2">
    <source>
        <dbReference type="WBParaSite" id="PS1159_v2.g193.t1"/>
    </source>
</evidence>
<organism evidence="1 2">
    <name type="scientific">Panagrolaimus sp. PS1159</name>
    <dbReference type="NCBI Taxonomy" id="55785"/>
    <lineage>
        <taxon>Eukaryota</taxon>
        <taxon>Metazoa</taxon>
        <taxon>Ecdysozoa</taxon>
        <taxon>Nematoda</taxon>
        <taxon>Chromadorea</taxon>
        <taxon>Rhabditida</taxon>
        <taxon>Tylenchina</taxon>
        <taxon>Panagrolaimomorpha</taxon>
        <taxon>Panagrolaimoidea</taxon>
        <taxon>Panagrolaimidae</taxon>
        <taxon>Panagrolaimus</taxon>
    </lineage>
</organism>
<dbReference type="WBParaSite" id="PS1159_v2.g193.t1">
    <property type="protein sequence ID" value="PS1159_v2.g193.t1"/>
    <property type="gene ID" value="PS1159_v2.g193"/>
</dbReference>
<accession>A0AC35FNW4</accession>
<proteinExistence type="predicted"/>
<protein>
    <submittedName>
        <fullName evidence="2">NADH:ubiquinone reductase (H(+)-translocating)</fullName>
    </submittedName>
</protein>
<sequence>MLINYKIIIIFFFIGLLTTFFSSLTAVVEEDIKKVVALRTLSQIGFSVLTLGLGYYLFSLVHFFFILIFIFVFISLFISLLCYLSIDPIKRCLYLVLSLILITPYLSIINEVWYRYFVCIIFLRGIFVILVYFTRMSKYIFHKLNLSILIIMGGFFIPYLFISYFLTLNSLYFKDYYILFFFLLISLIYFINFSSYFLNYRGALRKA</sequence>
<name>A0AC35FNW4_9BILA</name>
<reference evidence="2" key="1">
    <citation type="submission" date="2022-11" db="UniProtKB">
        <authorList>
            <consortium name="WormBaseParasite"/>
        </authorList>
    </citation>
    <scope>IDENTIFICATION</scope>
</reference>
<dbReference type="Proteomes" id="UP000887580">
    <property type="component" value="Unplaced"/>
</dbReference>